<evidence type="ECO:0000313" key="12">
    <source>
        <dbReference type="Proteomes" id="UP001318860"/>
    </source>
</evidence>
<dbReference type="Proteomes" id="UP001318860">
    <property type="component" value="Unassembled WGS sequence"/>
</dbReference>
<dbReference type="InterPro" id="IPR013083">
    <property type="entry name" value="Znf_RING/FYVE/PHD"/>
</dbReference>
<keyword evidence="3" id="KW-0808">Transferase</keyword>
<keyword evidence="7" id="KW-0862">Zinc</keyword>
<keyword evidence="6" id="KW-0833">Ubl conjugation pathway</keyword>
<evidence type="ECO:0000256" key="8">
    <source>
        <dbReference type="PROSITE-ProRule" id="PRU00175"/>
    </source>
</evidence>
<gene>
    <name evidence="11" type="ORF">DH2020_036439</name>
</gene>
<evidence type="ECO:0000259" key="10">
    <source>
        <dbReference type="PROSITE" id="PS50089"/>
    </source>
</evidence>
<evidence type="ECO:0000256" key="6">
    <source>
        <dbReference type="ARBA" id="ARBA00022786"/>
    </source>
</evidence>
<dbReference type="InterPro" id="IPR001841">
    <property type="entry name" value="Znf_RING"/>
</dbReference>
<comment type="catalytic activity">
    <reaction evidence="1">
        <text>S-ubiquitinyl-[E2 ubiquitin-conjugating enzyme]-L-cysteine + [acceptor protein]-L-lysine = [E2 ubiquitin-conjugating enzyme]-L-cysteine + N(6)-ubiquitinyl-[acceptor protein]-L-lysine.</text>
        <dbReference type="EC" id="2.3.2.27"/>
    </reaction>
</comment>
<dbReference type="SMART" id="SM00184">
    <property type="entry name" value="RING"/>
    <property type="match status" value="1"/>
</dbReference>
<evidence type="ECO:0000256" key="5">
    <source>
        <dbReference type="ARBA" id="ARBA00022771"/>
    </source>
</evidence>
<evidence type="ECO:0000256" key="3">
    <source>
        <dbReference type="ARBA" id="ARBA00022679"/>
    </source>
</evidence>
<dbReference type="PROSITE" id="PS50089">
    <property type="entry name" value="ZF_RING_2"/>
    <property type="match status" value="1"/>
</dbReference>
<keyword evidence="4" id="KW-0479">Metal-binding</keyword>
<evidence type="ECO:0000256" key="9">
    <source>
        <dbReference type="SAM" id="MobiDB-lite"/>
    </source>
</evidence>
<keyword evidence="5 8" id="KW-0863">Zinc-finger</keyword>
<dbReference type="EC" id="2.3.2.27" evidence="2"/>
<feature type="region of interest" description="Disordered" evidence="9">
    <location>
        <begin position="1"/>
        <end position="340"/>
    </location>
</feature>
<evidence type="ECO:0000256" key="4">
    <source>
        <dbReference type="ARBA" id="ARBA00022723"/>
    </source>
</evidence>
<feature type="compositionally biased region" description="Gly residues" evidence="9">
    <location>
        <begin position="1"/>
        <end position="12"/>
    </location>
</feature>
<dbReference type="Gene3D" id="3.30.40.10">
    <property type="entry name" value="Zinc/RING finger domain, C3HC4 (zinc finger)"/>
    <property type="match status" value="1"/>
</dbReference>
<dbReference type="PANTHER" id="PTHR22937">
    <property type="entry name" value="E3 UBIQUITIN-PROTEIN LIGASE RNF165"/>
    <property type="match status" value="1"/>
</dbReference>
<feature type="compositionally biased region" description="Low complexity" evidence="9">
    <location>
        <begin position="240"/>
        <end position="260"/>
    </location>
</feature>
<keyword evidence="12" id="KW-1185">Reference proteome</keyword>
<feature type="compositionally biased region" description="Low complexity" evidence="9">
    <location>
        <begin position="203"/>
        <end position="218"/>
    </location>
</feature>
<evidence type="ECO:0000256" key="1">
    <source>
        <dbReference type="ARBA" id="ARBA00000900"/>
    </source>
</evidence>
<comment type="caution">
    <text evidence="11">The sequence shown here is derived from an EMBL/GenBank/DDBJ whole genome shotgun (WGS) entry which is preliminary data.</text>
</comment>
<feature type="compositionally biased region" description="Low complexity" evidence="9">
    <location>
        <begin position="157"/>
        <end position="189"/>
    </location>
</feature>
<dbReference type="SUPFAM" id="SSF57850">
    <property type="entry name" value="RING/U-box"/>
    <property type="match status" value="1"/>
</dbReference>
<dbReference type="EMBL" id="JABTTQ020001611">
    <property type="protein sequence ID" value="KAK6129853.1"/>
    <property type="molecule type" value="Genomic_DNA"/>
</dbReference>
<feature type="compositionally biased region" description="Polar residues" evidence="9">
    <location>
        <begin position="273"/>
        <end position="294"/>
    </location>
</feature>
<feature type="compositionally biased region" description="Polar residues" evidence="9">
    <location>
        <begin position="102"/>
        <end position="119"/>
    </location>
</feature>
<dbReference type="Pfam" id="PF13639">
    <property type="entry name" value="zf-RING_2"/>
    <property type="match status" value="1"/>
</dbReference>
<reference evidence="11 12" key="1">
    <citation type="journal article" date="2021" name="Comput. Struct. Biotechnol. J.">
        <title>De novo genome assembly of the potent medicinal plant Rehmannia glutinosa using nanopore technology.</title>
        <authorList>
            <person name="Ma L."/>
            <person name="Dong C."/>
            <person name="Song C."/>
            <person name="Wang X."/>
            <person name="Zheng X."/>
            <person name="Niu Y."/>
            <person name="Chen S."/>
            <person name="Feng W."/>
        </authorList>
    </citation>
    <scope>NUCLEOTIDE SEQUENCE [LARGE SCALE GENOMIC DNA]</scope>
    <source>
        <strain evidence="11">DH-2019</strain>
    </source>
</reference>
<feature type="compositionally biased region" description="Low complexity" evidence="9">
    <location>
        <begin position="306"/>
        <end position="338"/>
    </location>
</feature>
<feature type="compositionally biased region" description="Low complexity" evidence="9">
    <location>
        <begin position="79"/>
        <end position="89"/>
    </location>
</feature>
<dbReference type="InterPro" id="IPR045191">
    <property type="entry name" value="MBR1/2-like"/>
</dbReference>
<sequence length="521" mass="56539">MDGYSGKRGAGGTIAPRKGYNVGLKNASTDRDQNGQFCNRIGCSGRIKYQNTKIGSSDKAKFSKPSFSSSNRNEMTGNSSRSSYVQKSSYLDSERKSEFDPSESSQSGDLETLSSPSRNPTKHHLTSKNKPEEVTNAKYGNSSVPSKIGSRKMFHHNSGSNNNQNTQPSSSVSSVSKSSGVGTVNSSNNIKSRYGLKNLKCNSISDCSSSESKSAGKSVMKTGQEGESSLSRRWRQNGQFSASTSGISISDSGRSSFASGDSKDAGSVRTRRSMNVNNSRTRLSYRQNGRNGSSLREPPFNVGGPSFSQQYSANGSSSGSSSSSSSYSLSSSNPDSQSTMMPFSAAELGFTHLLNHERYNMDGIAEVLLALERIEQDEELTHEQVLALEANLFLGGLSLYDQHRDMRLDIDNMSYEELLALEDRMGTVSTALSEEALSKCIKRSIYYSTPSEVRITGSSEDGDDIKCSVCQEEYVMGDEIGKLVECQHGYHLTCINQWLRMKNWCPICKAAAAPPQSSSSS</sequence>
<name>A0ABR0V4V9_REHGL</name>
<feature type="domain" description="RING-type" evidence="10">
    <location>
        <begin position="467"/>
        <end position="509"/>
    </location>
</feature>
<dbReference type="PANTHER" id="PTHR22937:SF136">
    <property type="entry name" value="RING-TYPE E3 UBIQUITIN TRANSFERASE"/>
    <property type="match status" value="1"/>
</dbReference>
<evidence type="ECO:0000256" key="7">
    <source>
        <dbReference type="ARBA" id="ARBA00022833"/>
    </source>
</evidence>
<evidence type="ECO:0000313" key="11">
    <source>
        <dbReference type="EMBL" id="KAK6129853.1"/>
    </source>
</evidence>
<accession>A0ABR0V4V9</accession>
<feature type="compositionally biased region" description="Polar residues" evidence="9">
    <location>
        <begin position="225"/>
        <end position="239"/>
    </location>
</feature>
<protein>
    <recommendedName>
        <fullName evidence="2">RING-type E3 ubiquitin transferase</fullName>
        <ecNumber evidence="2">2.3.2.27</ecNumber>
    </recommendedName>
</protein>
<proteinExistence type="predicted"/>
<organism evidence="11 12">
    <name type="scientific">Rehmannia glutinosa</name>
    <name type="common">Chinese foxglove</name>
    <dbReference type="NCBI Taxonomy" id="99300"/>
    <lineage>
        <taxon>Eukaryota</taxon>
        <taxon>Viridiplantae</taxon>
        <taxon>Streptophyta</taxon>
        <taxon>Embryophyta</taxon>
        <taxon>Tracheophyta</taxon>
        <taxon>Spermatophyta</taxon>
        <taxon>Magnoliopsida</taxon>
        <taxon>eudicotyledons</taxon>
        <taxon>Gunneridae</taxon>
        <taxon>Pentapetalae</taxon>
        <taxon>asterids</taxon>
        <taxon>lamiids</taxon>
        <taxon>Lamiales</taxon>
        <taxon>Orobanchaceae</taxon>
        <taxon>Rehmannieae</taxon>
        <taxon>Rehmannia</taxon>
    </lineage>
</organism>
<evidence type="ECO:0000256" key="2">
    <source>
        <dbReference type="ARBA" id="ARBA00012483"/>
    </source>
</evidence>